<sequence>MFPLVTDLSDRPSSSDLQELPSLQPSFFVPVLSEKPQDPILDTLKREKTDVHPVHVDHLPPELALFLEPPSPPLRLNESIWIEAIQKHSIMGRSRILSWDALRTSRPQPASAGSFLSEQDSTVFAAARHHVQPRIQRHDDFVQYITLDHLLRSMKLVTLGTSSVLHVWDPLSERFVDSASTKERRRVLLVDGKDETISASIISRFLSIGTSLRRLEKLVTDIRSLKAHNNATMHAFAHALSTCLVYLRHSLAACPPTENQTSFEGNTLTTILMQYTQYEIVLTGLCILCKREELVSPENYAPLPSSPKNLLSHIYYELNTHMEAQSLSTVIAMLAFILTTTSRDYFERISSSVGFSCRQSINLNDRSEQEHKDFRELPDEEFPAFFPSELVQALPIARRSLVLLRAAQPDHTLLKHSESPKSRIEWFWTQDEVYAALNDRCTSSDEPRALGVEASVPEKNTRYKPELAQFHIFDLEPGNHIGKSCFDSVYTGEAEAVLQHFIHTFPESLPSVTPTLQHLTTLVFRPLLQHSMTLSSTLLSLFLSLPPPLDVYSHIKLLGSFILLMSPSFKRRLSAALFSDSDSFALESDQPSGQSFSLRALRRRPTQTNNLEDKSWPVGLAPALLDKETWPPVDTDLSFFLRTVIVDSFVDMDSVQDEGKKELDELENRLGFAIKDMPEDQGHEGWSSPMSVEALDFLYMDYKPPHPLEVIITSEILFKYQRMFTFLLRILRVEYALHAVYRMSVSTERPIFPTLASSYKLFLHFRFIAQSFISNLSGYVYETAIGGNFGPFLASLRPSAAKLDNRFRFSDVFSLADAHSRLLNDILTACLMRTSQRAAGALLKDAMELVLDFTVLTGELYRGRMEEYQAAPLLENMHRQFRKKMASLLKALRGAVDKNVSLKASVEVPRAAGIHDEHRPIGGSEALPHLLMRLDLGDWWSGAA</sequence>
<evidence type="ECO:0000256" key="6">
    <source>
        <dbReference type="SAM" id="MobiDB-lite"/>
    </source>
</evidence>
<accession>A0ABR1K4M7</accession>
<comment type="caution">
    <text evidence="8">The sequence shown here is derived from an EMBL/GenBank/DDBJ whole genome shotgun (WGS) entry which is preliminary data.</text>
</comment>
<comment type="subcellular location">
    <subcellularLocation>
        <location evidence="5">Cytoplasm</location>
        <location evidence="5">Cytoskeleton</location>
        <location evidence="5">Microtubule organizing center</location>
    </subcellularLocation>
</comment>
<organism evidence="8 9">
    <name type="scientific">Marasmiellus scandens</name>
    <dbReference type="NCBI Taxonomy" id="2682957"/>
    <lineage>
        <taxon>Eukaryota</taxon>
        <taxon>Fungi</taxon>
        <taxon>Dikarya</taxon>
        <taxon>Basidiomycota</taxon>
        <taxon>Agaricomycotina</taxon>
        <taxon>Agaricomycetes</taxon>
        <taxon>Agaricomycetidae</taxon>
        <taxon>Agaricales</taxon>
        <taxon>Marasmiineae</taxon>
        <taxon>Omphalotaceae</taxon>
        <taxon>Marasmiellus</taxon>
    </lineage>
</organism>
<feature type="region of interest" description="Disordered" evidence="6">
    <location>
        <begin position="1"/>
        <end position="20"/>
    </location>
</feature>
<dbReference type="PANTHER" id="PTHR19302">
    <property type="entry name" value="GAMMA TUBULIN COMPLEX PROTEIN"/>
    <property type="match status" value="1"/>
</dbReference>
<keyword evidence="9" id="KW-1185">Reference proteome</keyword>
<evidence type="ECO:0000313" key="9">
    <source>
        <dbReference type="Proteomes" id="UP001498398"/>
    </source>
</evidence>
<feature type="domain" description="Gamma tubulin complex component C-terminal" evidence="7">
    <location>
        <begin position="553"/>
        <end position="940"/>
    </location>
</feature>
<name>A0ABR1K4M7_9AGAR</name>
<feature type="compositionally biased region" description="Polar residues" evidence="6">
    <location>
        <begin position="11"/>
        <end position="20"/>
    </location>
</feature>
<keyword evidence="2 5" id="KW-0963">Cytoplasm</keyword>
<protein>
    <recommendedName>
        <fullName evidence="5">Spindle pole body component</fullName>
    </recommendedName>
</protein>
<dbReference type="EMBL" id="JBANRG010000001">
    <property type="protein sequence ID" value="KAK7472513.1"/>
    <property type="molecule type" value="Genomic_DNA"/>
</dbReference>
<evidence type="ECO:0000256" key="2">
    <source>
        <dbReference type="ARBA" id="ARBA00022490"/>
    </source>
</evidence>
<keyword evidence="3 5" id="KW-0493">Microtubule</keyword>
<evidence type="ECO:0000256" key="3">
    <source>
        <dbReference type="ARBA" id="ARBA00022701"/>
    </source>
</evidence>
<evidence type="ECO:0000259" key="7">
    <source>
        <dbReference type="Pfam" id="PF04130"/>
    </source>
</evidence>
<dbReference type="Gene3D" id="1.20.120.1900">
    <property type="entry name" value="Gamma-tubulin complex, C-terminal domain"/>
    <property type="match status" value="1"/>
</dbReference>
<reference evidence="8 9" key="1">
    <citation type="submission" date="2024-01" db="EMBL/GenBank/DDBJ databases">
        <title>A draft genome for the cacao thread blight pathogen Marasmiellus scandens.</title>
        <authorList>
            <person name="Baruah I.K."/>
            <person name="Leung J."/>
            <person name="Bukari Y."/>
            <person name="Amoako-Attah I."/>
            <person name="Meinhardt L.W."/>
            <person name="Bailey B.A."/>
            <person name="Cohen S.P."/>
        </authorList>
    </citation>
    <scope>NUCLEOTIDE SEQUENCE [LARGE SCALE GENOMIC DNA]</scope>
    <source>
        <strain evidence="8 9">GH-19</strain>
    </source>
</reference>
<evidence type="ECO:0000256" key="5">
    <source>
        <dbReference type="RuleBase" id="RU363050"/>
    </source>
</evidence>
<evidence type="ECO:0000313" key="8">
    <source>
        <dbReference type="EMBL" id="KAK7472513.1"/>
    </source>
</evidence>
<dbReference type="InterPro" id="IPR042241">
    <property type="entry name" value="GCP_C_sf"/>
</dbReference>
<gene>
    <name evidence="8" type="ORF">VKT23_000628</name>
</gene>
<keyword evidence="4 5" id="KW-0206">Cytoskeleton</keyword>
<dbReference type="InterPro" id="IPR040457">
    <property type="entry name" value="GCP_C"/>
</dbReference>
<evidence type="ECO:0000256" key="4">
    <source>
        <dbReference type="ARBA" id="ARBA00023212"/>
    </source>
</evidence>
<evidence type="ECO:0000256" key="1">
    <source>
        <dbReference type="ARBA" id="ARBA00010337"/>
    </source>
</evidence>
<dbReference type="PANTHER" id="PTHR19302:SF70">
    <property type="entry name" value="GAMMA-TUBULIN COMPLEX COMPONENT 6"/>
    <property type="match status" value="1"/>
</dbReference>
<comment type="similarity">
    <text evidence="1 5">Belongs to the TUBGCP family.</text>
</comment>
<proteinExistence type="inferred from homology"/>
<dbReference type="Proteomes" id="UP001498398">
    <property type="component" value="Unassembled WGS sequence"/>
</dbReference>
<dbReference type="Pfam" id="PF04130">
    <property type="entry name" value="GCP_C_terminal"/>
    <property type="match status" value="1"/>
</dbReference>
<dbReference type="InterPro" id="IPR007259">
    <property type="entry name" value="GCP"/>
</dbReference>